<organism evidence="1 2">
    <name type="scientific">Dioscorea zingiberensis</name>
    <dbReference type="NCBI Taxonomy" id="325984"/>
    <lineage>
        <taxon>Eukaryota</taxon>
        <taxon>Viridiplantae</taxon>
        <taxon>Streptophyta</taxon>
        <taxon>Embryophyta</taxon>
        <taxon>Tracheophyta</taxon>
        <taxon>Spermatophyta</taxon>
        <taxon>Magnoliopsida</taxon>
        <taxon>Liliopsida</taxon>
        <taxon>Dioscoreales</taxon>
        <taxon>Dioscoreaceae</taxon>
        <taxon>Dioscorea</taxon>
    </lineage>
</organism>
<dbReference type="AlphaFoldDB" id="A0A9D5BWS9"/>
<dbReference type="CDD" id="cd00303">
    <property type="entry name" value="retropepsin_like"/>
    <property type="match status" value="1"/>
</dbReference>
<comment type="caution">
    <text evidence="1">The sequence shown here is derived from an EMBL/GenBank/DDBJ whole genome shotgun (WGS) entry which is preliminary data.</text>
</comment>
<sequence length="327" mass="36888">MPAEEIPAFIQRVTEESTNRLSQLHIEDDQWDESGVYPPESSGENFSEVVEFAPPTKATNAKGKSISPAIKIKKDKRKELFDQAIEKGLDLPRPKRPCLMHLDSHPNYCAYHRLVGHTIEECQNFQKWVQRQVSTGNLTLTNDYIEEKGERRAIASQDDSEDELNFPAKEDEKVPALLSMYDALMMSTEVRESLIHALQNPEEYQGYFTEINMKEALYAFHAPSVSFTDEDLLLGTTEHNRPLYVTGYCDGMKINRVLIDPGSSVNLMTLNTLRALALEICHLSPEKIVIQGFNQHSQKALGSITLAIKFGKMASDVKFHVIDADAS</sequence>
<gene>
    <name evidence="1" type="ORF">J5N97_030039</name>
</gene>
<dbReference type="PANTHER" id="PTHR33240">
    <property type="entry name" value="OS08G0508500 PROTEIN"/>
    <property type="match status" value="1"/>
</dbReference>
<proteinExistence type="predicted"/>
<dbReference type="InterPro" id="IPR021109">
    <property type="entry name" value="Peptidase_aspartic_dom_sf"/>
</dbReference>
<dbReference type="Proteomes" id="UP001085076">
    <property type="component" value="Miscellaneous, Linkage group lg10"/>
</dbReference>
<dbReference type="EMBL" id="JAGGNH010000010">
    <property type="protein sequence ID" value="KAJ0962211.1"/>
    <property type="molecule type" value="Genomic_DNA"/>
</dbReference>
<reference evidence="1" key="2">
    <citation type="journal article" date="2022" name="Hortic Res">
        <title>The genome of Dioscorea zingiberensis sheds light on the biosynthesis, origin and evolution of the medicinally important diosgenin saponins.</title>
        <authorList>
            <person name="Li Y."/>
            <person name="Tan C."/>
            <person name="Li Z."/>
            <person name="Guo J."/>
            <person name="Li S."/>
            <person name="Chen X."/>
            <person name="Wang C."/>
            <person name="Dai X."/>
            <person name="Yang H."/>
            <person name="Song W."/>
            <person name="Hou L."/>
            <person name="Xu J."/>
            <person name="Tong Z."/>
            <person name="Xu A."/>
            <person name="Yuan X."/>
            <person name="Wang W."/>
            <person name="Yang Q."/>
            <person name="Chen L."/>
            <person name="Sun Z."/>
            <person name="Wang K."/>
            <person name="Pan B."/>
            <person name="Chen J."/>
            <person name="Bao Y."/>
            <person name="Liu F."/>
            <person name="Qi X."/>
            <person name="Gang D.R."/>
            <person name="Wen J."/>
            <person name="Li J."/>
        </authorList>
    </citation>
    <scope>NUCLEOTIDE SEQUENCE</scope>
    <source>
        <strain evidence="1">Dzin_1.0</strain>
    </source>
</reference>
<accession>A0A9D5BWS9</accession>
<name>A0A9D5BWS9_9LILI</name>
<dbReference type="PANTHER" id="PTHR33240:SF15">
    <property type="entry name" value="GAG-PRO-LIKE PROTEIN"/>
    <property type="match status" value="1"/>
</dbReference>
<dbReference type="OrthoDB" id="1937476at2759"/>
<reference evidence="1" key="1">
    <citation type="submission" date="2021-03" db="EMBL/GenBank/DDBJ databases">
        <authorList>
            <person name="Li Z."/>
            <person name="Yang C."/>
        </authorList>
    </citation>
    <scope>NUCLEOTIDE SEQUENCE</scope>
    <source>
        <strain evidence="1">Dzin_1.0</strain>
        <tissue evidence="1">Leaf</tissue>
    </source>
</reference>
<dbReference type="Gene3D" id="2.40.70.10">
    <property type="entry name" value="Acid Proteases"/>
    <property type="match status" value="1"/>
</dbReference>
<evidence type="ECO:0008006" key="3">
    <source>
        <dbReference type="Google" id="ProtNLM"/>
    </source>
</evidence>
<keyword evidence="2" id="KW-1185">Reference proteome</keyword>
<protein>
    <recommendedName>
        <fullName evidence="3">Gag-pol polyprotein</fullName>
    </recommendedName>
</protein>
<evidence type="ECO:0000313" key="1">
    <source>
        <dbReference type="EMBL" id="KAJ0962211.1"/>
    </source>
</evidence>
<evidence type="ECO:0000313" key="2">
    <source>
        <dbReference type="Proteomes" id="UP001085076"/>
    </source>
</evidence>